<feature type="compositionally biased region" description="Acidic residues" evidence="1">
    <location>
        <begin position="207"/>
        <end position="216"/>
    </location>
</feature>
<keyword evidence="2" id="KW-0732">Signal</keyword>
<sequence>MNGVLPLRILQCFCSSSLLLPSALASRAPQASSAAFVTGVSRVAMSSSTPLCEGPPGSPRWLNSLHNSLASNTAPQDRFVQLGTVTADGRPAVRTVVFRGFMGEQKDWGETGAECETLSFITDSRSSKMKQGREAEVCWYFAPSREQFRLRGVMDCIEANSGMPKQAEDRVSMWRKISPAARKQFLWPNPGEERGETDEAKDKKDFDDVEPSEADPPDTFVLVLLRPERVDHLQIKGFPQRRVVYERTGDAWSEQKVNP</sequence>
<proteinExistence type="predicted"/>
<dbReference type="GO" id="GO:0010181">
    <property type="term" value="F:FMN binding"/>
    <property type="evidence" value="ECO:0007669"/>
    <property type="project" value="InterPro"/>
</dbReference>
<protein>
    <recommendedName>
        <fullName evidence="3">Pyridoxamine 5'-phosphate oxidase Alr4036 family FMN-binding domain-containing protein</fullName>
    </recommendedName>
</protein>
<reference evidence="4" key="1">
    <citation type="submission" date="2021-01" db="EMBL/GenBank/DDBJ databases">
        <authorList>
            <person name="Corre E."/>
            <person name="Pelletier E."/>
            <person name="Niang G."/>
            <person name="Scheremetjew M."/>
            <person name="Finn R."/>
            <person name="Kale V."/>
            <person name="Holt S."/>
            <person name="Cochrane G."/>
            <person name="Meng A."/>
            <person name="Brown T."/>
            <person name="Cohen L."/>
        </authorList>
    </citation>
    <scope>NUCLEOTIDE SEQUENCE</scope>
    <source>
        <strain evidence="4">CCMP441</strain>
        <strain evidence="5">CCMP644</strain>
    </source>
</reference>
<dbReference type="SUPFAM" id="SSF50475">
    <property type="entry name" value="FMN-binding split barrel"/>
    <property type="match status" value="1"/>
</dbReference>
<dbReference type="EMBL" id="HBFX01042175">
    <property type="protein sequence ID" value="CAD8974354.1"/>
    <property type="molecule type" value="Transcribed_RNA"/>
</dbReference>
<dbReference type="UniPathway" id="UPA01068">
    <property type="reaction ID" value="UER00304"/>
</dbReference>
<dbReference type="InterPro" id="IPR024624">
    <property type="entry name" value="Pyridox_Oxase_Alr4036_FMN-bd"/>
</dbReference>
<evidence type="ECO:0000313" key="4">
    <source>
        <dbReference type="EMBL" id="CAD8739990.1"/>
    </source>
</evidence>
<feature type="chain" id="PRO_5035677019" description="Pyridoxamine 5'-phosphate oxidase Alr4036 family FMN-binding domain-containing protein" evidence="2">
    <location>
        <begin position="26"/>
        <end position="259"/>
    </location>
</feature>
<gene>
    <name evidence="5" type="ORF">HAND00432_LOCUS25356</name>
    <name evidence="4" type="ORF">HAND1043_LOCUS6482</name>
</gene>
<feature type="compositionally biased region" description="Basic and acidic residues" evidence="1">
    <location>
        <begin position="191"/>
        <end position="206"/>
    </location>
</feature>
<dbReference type="Pfam" id="PF12766">
    <property type="entry name" value="Pyridox_oxase_2"/>
    <property type="match status" value="1"/>
</dbReference>
<feature type="region of interest" description="Disordered" evidence="1">
    <location>
        <begin position="186"/>
        <end position="218"/>
    </location>
</feature>
<dbReference type="EMBL" id="HBFK01010876">
    <property type="protein sequence ID" value="CAD8739990.1"/>
    <property type="molecule type" value="Transcribed_RNA"/>
</dbReference>
<evidence type="ECO:0000256" key="2">
    <source>
        <dbReference type="SAM" id="SignalP"/>
    </source>
</evidence>
<accession>A0A6U2F8R6</accession>
<name>A0A6U2F8R6_HEMAN</name>
<evidence type="ECO:0000256" key="1">
    <source>
        <dbReference type="SAM" id="MobiDB-lite"/>
    </source>
</evidence>
<feature type="signal peptide" evidence="2">
    <location>
        <begin position="1"/>
        <end position="25"/>
    </location>
</feature>
<organism evidence="4">
    <name type="scientific">Hemiselmis andersenii</name>
    <name type="common">Cryptophyte alga</name>
    <dbReference type="NCBI Taxonomy" id="464988"/>
    <lineage>
        <taxon>Eukaryota</taxon>
        <taxon>Cryptophyceae</taxon>
        <taxon>Cryptomonadales</taxon>
        <taxon>Hemiselmidaceae</taxon>
        <taxon>Hemiselmis</taxon>
    </lineage>
</organism>
<dbReference type="AlphaFoldDB" id="A0A6U2F8R6"/>
<feature type="domain" description="Pyridoxamine 5'-phosphate oxidase Alr4036 family FMN-binding" evidence="3">
    <location>
        <begin position="59"/>
        <end position="157"/>
    </location>
</feature>
<evidence type="ECO:0000259" key="3">
    <source>
        <dbReference type="Pfam" id="PF12766"/>
    </source>
</evidence>
<dbReference type="Gene3D" id="2.30.110.10">
    <property type="entry name" value="Electron Transport, Fmn-binding Protein, Chain A"/>
    <property type="match status" value="1"/>
</dbReference>
<dbReference type="PANTHER" id="PTHR28243:SF1">
    <property type="entry name" value="PYRIDOXAMINE 5'-PHOSPHATE OXIDASE ALR4036 FAMILY FMN-BINDING DOMAIN-CONTAINING PROTEIN"/>
    <property type="match status" value="1"/>
</dbReference>
<evidence type="ECO:0000313" key="5">
    <source>
        <dbReference type="EMBL" id="CAD8974354.1"/>
    </source>
</evidence>
<dbReference type="PANTHER" id="PTHR28243">
    <property type="entry name" value="AGL049CP"/>
    <property type="match status" value="1"/>
</dbReference>
<dbReference type="InterPro" id="IPR012349">
    <property type="entry name" value="Split_barrel_FMN-bd"/>
</dbReference>